<dbReference type="AlphaFoldDB" id="A0A840SPY6"/>
<organism evidence="1 2">
    <name type="scientific">Amaricoccus macauensis</name>
    <dbReference type="NCBI Taxonomy" id="57001"/>
    <lineage>
        <taxon>Bacteria</taxon>
        <taxon>Pseudomonadati</taxon>
        <taxon>Pseudomonadota</taxon>
        <taxon>Alphaproteobacteria</taxon>
        <taxon>Rhodobacterales</taxon>
        <taxon>Paracoccaceae</taxon>
        <taxon>Amaricoccus</taxon>
    </lineage>
</organism>
<dbReference type="RefSeq" id="WP_184154325.1">
    <property type="nucleotide sequence ID" value="NZ_JACHFM010000005.1"/>
</dbReference>
<dbReference type="Proteomes" id="UP000549457">
    <property type="component" value="Unassembled WGS sequence"/>
</dbReference>
<keyword evidence="2" id="KW-1185">Reference proteome</keyword>
<proteinExistence type="predicted"/>
<comment type="caution">
    <text evidence="1">The sequence shown here is derived from an EMBL/GenBank/DDBJ whole genome shotgun (WGS) entry which is preliminary data.</text>
</comment>
<sequence length="69" mass="7549">MAPLEERFAYGRKIRERAALLLEAYGDTAFEQAQRAADEPGLPAAEQSFWSAVAERIARSTASVEPLAP</sequence>
<evidence type="ECO:0000313" key="2">
    <source>
        <dbReference type="Proteomes" id="UP000549457"/>
    </source>
</evidence>
<evidence type="ECO:0000313" key="1">
    <source>
        <dbReference type="EMBL" id="MBB5224097.1"/>
    </source>
</evidence>
<accession>A0A840SPY6</accession>
<reference evidence="1 2" key="1">
    <citation type="submission" date="2020-08" db="EMBL/GenBank/DDBJ databases">
        <title>Genomic Encyclopedia of Type Strains, Phase IV (KMG-IV): sequencing the most valuable type-strain genomes for metagenomic binning, comparative biology and taxonomic classification.</title>
        <authorList>
            <person name="Goeker M."/>
        </authorList>
    </citation>
    <scope>NUCLEOTIDE SEQUENCE [LARGE SCALE GENOMIC DNA]</scope>
    <source>
        <strain evidence="1 2">DSM 101730</strain>
    </source>
</reference>
<gene>
    <name evidence="1" type="ORF">HNP73_004058</name>
</gene>
<name>A0A840SPY6_9RHOB</name>
<dbReference type="EMBL" id="JACHFM010000005">
    <property type="protein sequence ID" value="MBB5224097.1"/>
    <property type="molecule type" value="Genomic_DNA"/>
</dbReference>
<protein>
    <submittedName>
        <fullName evidence="1">Uncharacterized protein</fullName>
    </submittedName>
</protein>